<dbReference type="EMBL" id="KN833041">
    <property type="protein sequence ID" value="KIM75897.1"/>
    <property type="molecule type" value="Genomic_DNA"/>
</dbReference>
<dbReference type="InterPro" id="IPR011600">
    <property type="entry name" value="Pept_C14_caspase"/>
</dbReference>
<keyword evidence="5" id="KW-1185">Reference proteome</keyword>
<reference evidence="4 5" key="1">
    <citation type="submission" date="2014-04" db="EMBL/GenBank/DDBJ databases">
        <authorList>
            <consortium name="DOE Joint Genome Institute"/>
            <person name="Kuo A."/>
            <person name="Tarkka M."/>
            <person name="Buscot F."/>
            <person name="Kohler A."/>
            <person name="Nagy L.G."/>
            <person name="Floudas D."/>
            <person name="Copeland A."/>
            <person name="Barry K.W."/>
            <person name="Cichocki N."/>
            <person name="Veneault-Fourrey C."/>
            <person name="LaButti K."/>
            <person name="Lindquist E.A."/>
            <person name="Lipzen A."/>
            <person name="Lundell T."/>
            <person name="Morin E."/>
            <person name="Murat C."/>
            <person name="Sun H."/>
            <person name="Tunlid A."/>
            <person name="Henrissat B."/>
            <person name="Grigoriev I.V."/>
            <person name="Hibbett D.S."/>
            <person name="Martin F."/>
            <person name="Nordberg H.P."/>
            <person name="Cantor M.N."/>
            <person name="Hua S.X."/>
        </authorList>
    </citation>
    <scope>NUCLEOTIDE SEQUENCE [LARGE SCALE GENOMIC DNA]</scope>
    <source>
        <strain evidence="4 5">F 1598</strain>
    </source>
</reference>
<gene>
    <name evidence="4" type="ORF">PILCRDRAFT_13260</name>
</gene>
<evidence type="ECO:0000259" key="2">
    <source>
        <dbReference type="Pfam" id="PF00168"/>
    </source>
</evidence>
<dbReference type="Pfam" id="PF00656">
    <property type="entry name" value="Peptidase_C14"/>
    <property type="match status" value="1"/>
</dbReference>
<dbReference type="Gene3D" id="2.60.40.150">
    <property type="entry name" value="C2 domain"/>
    <property type="match status" value="1"/>
</dbReference>
<evidence type="ECO:0000313" key="5">
    <source>
        <dbReference type="Proteomes" id="UP000054166"/>
    </source>
</evidence>
<dbReference type="GO" id="GO:0004197">
    <property type="term" value="F:cysteine-type endopeptidase activity"/>
    <property type="evidence" value="ECO:0007669"/>
    <property type="project" value="InterPro"/>
</dbReference>
<evidence type="ECO:0000259" key="3">
    <source>
        <dbReference type="Pfam" id="PF00656"/>
    </source>
</evidence>
<dbReference type="CDD" id="cd00030">
    <property type="entry name" value="C2"/>
    <property type="match status" value="1"/>
</dbReference>
<dbReference type="InParanoid" id="A0A0C3BEZ4"/>
<dbReference type="Gene3D" id="3.40.50.1460">
    <property type="match status" value="1"/>
</dbReference>
<feature type="domain" description="Peptidase C14 caspase" evidence="3">
    <location>
        <begin position="177"/>
        <end position="415"/>
    </location>
</feature>
<dbReference type="InterPro" id="IPR050452">
    <property type="entry name" value="Metacaspase"/>
</dbReference>
<dbReference type="HOGENOM" id="CLU_011935_0_0_1"/>
<dbReference type="InterPro" id="IPR035892">
    <property type="entry name" value="C2_domain_sf"/>
</dbReference>
<evidence type="ECO:0000256" key="1">
    <source>
        <dbReference type="ARBA" id="ARBA00009005"/>
    </source>
</evidence>
<comment type="similarity">
    <text evidence="1">Belongs to the peptidase C14B family.</text>
</comment>
<dbReference type="Proteomes" id="UP000054166">
    <property type="component" value="Unassembled WGS sequence"/>
</dbReference>
<dbReference type="GO" id="GO:0006508">
    <property type="term" value="P:proteolysis"/>
    <property type="evidence" value="ECO:0007669"/>
    <property type="project" value="InterPro"/>
</dbReference>
<dbReference type="OrthoDB" id="1029639at2759"/>
<protein>
    <submittedName>
        <fullName evidence="4">Uncharacterized protein</fullName>
    </submittedName>
</protein>
<name>A0A0C3BEZ4_PILCF</name>
<sequence>MFGDPTNLTRVDFATDDCTICTQFLRSCATLERSPSMNFQIPGQDARQERPLGSCQFIFTVVGATGLCGTTAWSQDQRGCYVTVAINGKKIHKTAVLGNIEELEWNDTFSFVAKCNDNLIISAHANTRGRDLLLGQIEESLANVDCTGKGLSRQVPRRQASGSFTLNFRFERRLFGLFIGIDEYKSQAIPKLCGCKRDAQSFMDVLLHKFHVPTDNFLFFANKRATRSAIIIDGFQNHLIKNGNIQRGDAIVIFYAGHGSQTDSPNGWVADGSRVETICPHDERSIGKDGKEIFGIPDRTIGGLLRSLATAKGDNITVIFDTCHSGDISRGMMARTVPNTSSLPEDLDRDIWMRGLPSPKTAVGFLDQTMWSHVLLAACRKDEQALEGTSTENVVRGIFTRAMVKLLYRETDISQLRYSSLLNLLPPLGQRQHPQCSGKNKDRALFGGVVSHPMTYGLSKQGNQYRVEAGEIHGVVKGALFAVHTLPNATAINSEFGILEADLVSTYSCILHRRQWRLSATQFEIPPGARVLVINWQLRERVLRVIMEPPHGEVRPIEGIFSLVDDPECADLMIRRTGGKLLQFKRLDPLMSKYAQLLSGISSEPSLSDILQGVSHFNFHLFRYNSARPLQPYVKVTLRRLTQSNPDQILEEPIYTPDGLVNIPLVLDHSNEVVASSEATADVDCLFYGLTVKNQFPCGLFPYLFYFDASDYSIQPLYHPPCPTMEAPLASARAITRPSELKVGYGEANVEAIKFSLADGKSEDVGFVKLFVSSTYVDMTSLKKDPLLSGAHTRGGVTMIKPPRTEIWDAWTYVIKMVAS</sequence>
<dbReference type="PANTHER" id="PTHR48104:SF30">
    <property type="entry name" value="METACASPASE-1"/>
    <property type="match status" value="1"/>
</dbReference>
<proteinExistence type="inferred from homology"/>
<accession>A0A0C3BEZ4</accession>
<dbReference type="InterPro" id="IPR000008">
    <property type="entry name" value="C2_dom"/>
</dbReference>
<feature type="domain" description="C2" evidence="2">
    <location>
        <begin position="59"/>
        <end position="143"/>
    </location>
</feature>
<evidence type="ECO:0000313" key="4">
    <source>
        <dbReference type="EMBL" id="KIM75897.1"/>
    </source>
</evidence>
<reference evidence="5" key="2">
    <citation type="submission" date="2015-01" db="EMBL/GenBank/DDBJ databases">
        <title>Evolutionary Origins and Diversification of the Mycorrhizal Mutualists.</title>
        <authorList>
            <consortium name="DOE Joint Genome Institute"/>
            <consortium name="Mycorrhizal Genomics Consortium"/>
            <person name="Kohler A."/>
            <person name="Kuo A."/>
            <person name="Nagy L.G."/>
            <person name="Floudas D."/>
            <person name="Copeland A."/>
            <person name="Barry K.W."/>
            <person name="Cichocki N."/>
            <person name="Veneault-Fourrey C."/>
            <person name="LaButti K."/>
            <person name="Lindquist E.A."/>
            <person name="Lipzen A."/>
            <person name="Lundell T."/>
            <person name="Morin E."/>
            <person name="Murat C."/>
            <person name="Riley R."/>
            <person name="Ohm R."/>
            <person name="Sun H."/>
            <person name="Tunlid A."/>
            <person name="Henrissat B."/>
            <person name="Grigoriev I.V."/>
            <person name="Hibbett D.S."/>
            <person name="Martin F."/>
        </authorList>
    </citation>
    <scope>NUCLEOTIDE SEQUENCE [LARGE SCALE GENOMIC DNA]</scope>
    <source>
        <strain evidence="5">F 1598</strain>
    </source>
</reference>
<dbReference type="AlphaFoldDB" id="A0A0C3BEZ4"/>
<dbReference type="Pfam" id="PF00168">
    <property type="entry name" value="C2"/>
    <property type="match status" value="1"/>
</dbReference>
<organism evidence="4 5">
    <name type="scientific">Piloderma croceum (strain F 1598)</name>
    <dbReference type="NCBI Taxonomy" id="765440"/>
    <lineage>
        <taxon>Eukaryota</taxon>
        <taxon>Fungi</taxon>
        <taxon>Dikarya</taxon>
        <taxon>Basidiomycota</taxon>
        <taxon>Agaricomycotina</taxon>
        <taxon>Agaricomycetes</taxon>
        <taxon>Agaricomycetidae</taxon>
        <taxon>Atheliales</taxon>
        <taxon>Atheliaceae</taxon>
        <taxon>Piloderma</taxon>
    </lineage>
</organism>
<dbReference type="GO" id="GO:0005737">
    <property type="term" value="C:cytoplasm"/>
    <property type="evidence" value="ECO:0007669"/>
    <property type="project" value="TreeGrafter"/>
</dbReference>
<dbReference type="PANTHER" id="PTHR48104">
    <property type="entry name" value="METACASPASE-4"/>
    <property type="match status" value="1"/>
</dbReference>
<dbReference type="SUPFAM" id="SSF49562">
    <property type="entry name" value="C2 domain (Calcium/lipid-binding domain, CaLB)"/>
    <property type="match status" value="1"/>
</dbReference>